<organism evidence="2 3">
    <name type="scientific">Dorcoceras hygrometricum</name>
    <dbReference type="NCBI Taxonomy" id="472368"/>
    <lineage>
        <taxon>Eukaryota</taxon>
        <taxon>Viridiplantae</taxon>
        <taxon>Streptophyta</taxon>
        <taxon>Embryophyta</taxon>
        <taxon>Tracheophyta</taxon>
        <taxon>Spermatophyta</taxon>
        <taxon>Magnoliopsida</taxon>
        <taxon>eudicotyledons</taxon>
        <taxon>Gunneridae</taxon>
        <taxon>Pentapetalae</taxon>
        <taxon>asterids</taxon>
        <taxon>lamiids</taxon>
        <taxon>Lamiales</taxon>
        <taxon>Gesneriaceae</taxon>
        <taxon>Didymocarpoideae</taxon>
        <taxon>Trichosporeae</taxon>
        <taxon>Loxocarpinae</taxon>
        <taxon>Dorcoceras</taxon>
    </lineage>
</organism>
<evidence type="ECO:0000313" key="3">
    <source>
        <dbReference type="Proteomes" id="UP000250235"/>
    </source>
</evidence>
<reference evidence="2 3" key="1">
    <citation type="journal article" date="2015" name="Proc. Natl. Acad. Sci. U.S.A.">
        <title>The resurrection genome of Boea hygrometrica: A blueprint for survival of dehydration.</title>
        <authorList>
            <person name="Xiao L."/>
            <person name="Yang G."/>
            <person name="Zhang L."/>
            <person name="Yang X."/>
            <person name="Zhao S."/>
            <person name="Ji Z."/>
            <person name="Zhou Q."/>
            <person name="Hu M."/>
            <person name="Wang Y."/>
            <person name="Chen M."/>
            <person name="Xu Y."/>
            <person name="Jin H."/>
            <person name="Xiao X."/>
            <person name="Hu G."/>
            <person name="Bao F."/>
            <person name="Hu Y."/>
            <person name="Wan P."/>
            <person name="Li L."/>
            <person name="Deng X."/>
            <person name="Kuang T."/>
            <person name="Xiang C."/>
            <person name="Zhu J.K."/>
            <person name="Oliver M.J."/>
            <person name="He Y."/>
        </authorList>
    </citation>
    <scope>NUCLEOTIDE SEQUENCE [LARGE SCALE GENOMIC DNA]</scope>
    <source>
        <strain evidence="3">cv. XS01</strain>
    </source>
</reference>
<dbReference type="AlphaFoldDB" id="A0A2Z6ZZQ8"/>
<proteinExistence type="predicted"/>
<protein>
    <submittedName>
        <fullName evidence="2">Uncharacterized protein</fullName>
    </submittedName>
</protein>
<keyword evidence="3" id="KW-1185">Reference proteome</keyword>
<evidence type="ECO:0000313" key="2">
    <source>
        <dbReference type="EMBL" id="KZT76100.1"/>
    </source>
</evidence>
<dbReference type="EMBL" id="KV154743">
    <property type="protein sequence ID" value="KZT76100.1"/>
    <property type="molecule type" value="Genomic_DNA"/>
</dbReference>
<sequence length="175" mass="19145">MTSPEHRRSGGRPAAAAVTKIARSAWRTLGRNIARVSRDQPHRAQRPAARCVDQRAPIEAAAAGQQRAAPPPCRTTSRPGGATSRAASQHKCALRRPTGAPPASNIVMRERRKDSASSASFMRTGCASCIDQRSHIARSHRATIAPARAFVRLREGRRRARRRPGGRIKISTFRF</sequence>
<gene>
    <name evidence="2" type="ORF">F511_46875</name>
</gene>
<accession>A0A2Z6ZZQ8</accession>
<name>A0A2Z6ZZQ8_9LAMI</name>
<evidence type="ECO:0000256" key="1">
    <source>
        <dbReference type="SAM" id="MobiDB-lite"/>
    </source>
</evidence>
<dbReference type="Proteomes" id="UP000250235">
    <property type="component" value="Unassembled WGS sequence"/>
</dbReference>
<feature type="compositionally biased region" description="Low complexity" evidence="1">
    <location>
        <begin position="54"/>
        <end position="68"/>
    </location>
</feature>
<feature type="region of interest" description="Disordered" evidence="1">
    <location>
        <begin position="34"/>
        <end position="104"/>
    </location>
</feature>